<dbReference type="AlphaFoldDB" id="X1FNP8"/>
<dbReference type="GO" id="GO:0005975">
    <property type="term" value="P:carbohydrate metabolic process"/>
    <property type="evidence" value="ECO:0007669"/>
    <property type="project" value="InterPro"/>
</dbReference>
<organism evidence="1">
    <name type="scientific">marine sediment metagenome</name>
    <dbReference type="NCBI Taxonomy" id="412755"/>
    <lineage>
        <taxon>unclassified sequences</taxon>
        <taxon>metagenomes</taxon>
        <taxon>ecological metagenomes</taxon>
    </lineage>
</organism>
<dbReference type="InterPro" id="IPR008928">
    <property type="entry name" value="6-hairpin_glycosidase_sf"/>
</dbReference>
<gene>
    <name evidence="1" type="ORF">S03H2_12362</name>
</gene>
<comment type="caution">
    <text evidence="1">The sequence shown here is derived from an EMBL/GenBank/DDBJ whole genome shotgun (WGS) entry which is preliminary data.</text>
</comment>
<evidence type="ECO:0008006" key="2">
    <source>
        <dbReference type="Google" id="ProtNLM"/>
    </source>
</evidence>
<reference evidence="1" key="1">
    <citation type="journal article" date="2014" name="Front. Microbiol.">
        <title>High frequency of phylogenetically diverse reductive dehalogenase-homologous genes in deep subseafloor sedimentary metagenomes.</title>
        <authorList>
            <person name="Kawai M."/>
            <person name="Futagami T."/>
            <person name="Toyoda A."/>
            <person name="Takaki Y."/>
            <person name="Nishi S."/>
            <person name="Hori S."/>
            <person name="Arai W."/>
            <person name="Tsubouchi T."/>
            <person name="Morono Y."/>
            <person name="Uchiyama I."/>
            <person name="Ito T."/>
            <person name="Fujiyama A."/>
            <person name="Inagaki F."/>
            <person name="Takami H."/>
        </authorList>
    </citation>
    <scope>NUCLEOTIDE SEQUENCE</scope>
    <source>
        <strain evidence="1">Expedition CK06-06</strain>
    </source>
</reference>
<accession>X1FNP8</accession>
<protein>
    <recommendedName>
        <fullName evidence="2">D-glucuronyl C5-epimerase C-terminal domain-containing protein</fullName>
    </recommendedName>
</protein>
<dbReference type="EMBL" id="BARU01006291">
    <property type="protein sequence ID" value="GAH46592.1"/>
    <property type="molecule type" value="Genomic_DNA"/>
</dbReference>
<name>X1FNP8_9ZZZZ</name>
<sequence length="262" mass="30519">PKGTPSSVVSSTVGKAYWAFYKLTSDSKYLNICKSICEFFINNLNIDKINDDRICFSYTPIDNFHVNNANLFVAEFLILVGKEIGNKKYIDYGLRATSYTLSNQNENGSICYWGKDQESHCHIDHYHSGFEIRSLYSIWKLTNNEDIHKALKRYYKFYVKNLFIDAKIPKMTPKSTHPINIHSCGEAILCNSMLIKDFPEGKEYLVNSLRWTIKNMQTKEGWFIYMIRDIKGLKWKVKIPYVRWGQAWMLKGLSEVCNIKGL</sequence>
<evidence type="ECO:0000313" key="1">
    <source>
        <dbReference type="EMBL" id="GAH46592.1"/>
    </source>
</evidence>
<proteinExistence type="predicted"/>
<feature type="non-terminal residue" evidence="1">
    <location>
        <position position="1"/>
    </location>
</feature>
<dbReference type="SUPFAM" id="SSF48208">
    <property type="entry name" value="Six-hairpin glycosidases"/>
    <property type="match status" value="1"/>
</dbReference>